<dbReference type="PROSITE" id="PS51257">
    <property type="entry name" value="PROKAR_LIPOPROTEIN"/>
    <property type="match status" value="1"/>
</dbReference>
<organism evidence="1 2">
    <name type="scientific">Costertonia aggregata</name>
    <dbReference type="NCBI Taxonomy" id="343403"/>
    <lineage>
        <taxon>Bacteria</taxon>
        <taxon>Pseudomonadati</taxon>
        <taxon>Bacteroidota</taxon>
        <taxon>Flavobacteriia</taxon>
        <taxon>Flavobacteriales</taxon>
        <taxon>Flavobacteriaceae</taxon>
        <taxon>Costertonia</taxon>
    </lineage>
</organism>
<accession>A0A7H9AR84</accession>
<evidence type="ECO:0008006" key="3">
    <source>
        <dbReference type="Google" id="ProtNLM"/>
    </source>
</evidence>
<dbReference type="Gene3D" id="3.30.1150.10">
    <property type="match status" value="1"/>
</dbReference>
<protein>
    <recommendedName>
        <fullName evidence="3">TonB C-terminal domain-containing protein</fullName>
    </recommendedName>
</protein>
<dbReference type="AlphaFoldDB" id="A0A7H9AR84"/>
<keyword evidence="2" id="KW-1185">Reference proteome</keyword>
<dbReference type="RefSeq" id="WP_179242203.1">
    <property type="nucleotide sequence ID" value="NZ_CP058595.1"/>
</dbReference>
<dbReference type="Proteomes" id="UP000509302">
    <property type="component" value="Chromosome"/>
</dbReference>
<proteinExistence type="predicted"/>
<reference evidence="1 2" key="1">
    <citation type="journal article" date="2006" name="Int. J. Syst. Evol. Microbiol.">
        <title>Costertonia aggregata gen. nov., sp. nov., a mesophilic marine bacterium of the family Flavobacteriaceae, isolated from a mature biofilm.</title>
        <authorList>
            <person name="Kwon K.K."/>
            <person name="Lee Y.K."/>
            <person name="Lee H.K."/>
        </authorList>
    </citation>
    <scope>NUCLEOTIDE SEQUENCE [LARGE SCALE GENOMIC DNA]</scope>
    <source>
        <strain evidence="1 2">KCCM 42265</strain>
    </source>
</reference>
<evidence type="ECO:0000313" key="2">
    <source>
        <dbReference type="Proteomes" id="UP000509302"/>
    </source>
</evidence>
<name>A0A7H9AR84_9FLAO</name>
<sequence length="211" mass="24501">MKPLIFTVLIFLITLLGCKPTECEIAELKAKSDFANSDFKLHSMEILPVENTYFYVLREHYNVKWRFIDSDSIGFFYCYDSIMTSLLNKKLGINLKTRVQTIADSLENQNNWNSNPTFEGGLSEIHKLIRKKLTISKEEIDFPVGQKILLEFEISESGEVINPIVRKGVNEKIDKKLVEIINELPNWTPGYQFGKPIRKKYSMPLIIEFEQ</sequence>
<dbReference type="SUPFAM" id="SSF74653">
    <property type="entry name" value="TolA/TonB C-terminal domain"/>
    <property type="match status" value="1"/>
</dbReference>
<dbReference type="KEGG" id="cagg:HYG79_11340"/>
<dbReference type="EMBL" id="CP058595">
    <property type="protein sequence ID" value="QLG45917.1"/>
    <property type="molecule type" value="Genomic_DNA"/>
</dbReference>
<gene>
    <name evidence="1" type="ORF">HYG79_11340</name>
</gene>
<evidence type="ECO:0000313" key="1">
    <source>
        <dbReference type="EMBL" id="QLG45917.1"/>
    </source>
</evidence>